<feature type="domain" description="Amine oxidase" evidence="1">
    <location>
        <begin position="14"/>
        <end position="264"/>
    </location>
</feature>
<gene>
    <name evidence="2" type="ORF">A2892_02565</name>
</gene>
<dbReference type="InterPro" id="IPR002937">
    <property type="entry name" value="Amino_oxidase"/>
</dbReference>
<dbReference type="STRING" id="1802517.A2892_02565"/>
<dbReference type="Proteomes" id="UP000176404">
    <property type="component" value="Unassembled WGS sequence"/>
</dbReference>
<dbReference type="GO" id="GO:0005829">
    <property type="term" value="C:cytosol"/>
    <property type="evidence" value="ECO:0007669"/>
    <property type="project" value="TreeGrafter"/>
</dbReference>
<dbReference type="SUPFAM" id="SSF51905">
    <property type="entry name" value="FAD/NAD(P)-binding domain"/>
    <property type="match status" value="1"/>
</dbReference>
<dbReference type="GO" id="GO:0008767">
    <property type="term" value="F:UDP-galactopyranose mutase activity"/>
    <property type="evidence" value="ECO:0007669"/>
    <property type="project" value="TreeGrafter"/>
</dbReference>
<evidence type="ECO:0000313" key="3">
    <source>
        <dbReference type="Proteomes" id="UP000176404"/>
    </source>
</evidence>
<dbReference type="EMBL" id="MGHD01000019">
    <property type="protein sequence ID" value="OGM59504.1"/>
    <property type="molecule type" value="Genomic_DNA"/>
</dbReference>
<evidence type="ECO:0000259" key="1">
    <source>
        <dbReference type="Pfam" id="PF01593"/>
    </source>
</evidence>
<sequence length="436" mass="50166">MKRKIIILGGGLAGVEFGKNLKEAGFDFLILEKENKIGGLARTNNTGRYYWDFGVHALYSKDPKTTDYLKSLPLKMNVIKRKVKVFHRGKNGKVYLLDYPFEMGVKDLPLKAKIECVIGYLIASIKPKKKLVTLADWIDRYCGFGIAKHFMIPYNKKIWSCELSQISTELVSIKIEPAPFYEFFLSAFGKTIIGRKSQAEFFYPEQGIQSFIDYLALNIRSHIKLNTSVKNLVKKQDQWVITTEEGKTYEGTDVISTIPVTDLLRKVEVSGLPKSFNTFKWNNTYFVMVGLKKRLKFNYVHDCQWVFFKGDESFYRISMMHAFSPKFPTTLVAEITQNVITEEVRVDVIKQKVIKDLVRLNIIESEDWVESTDIKLIDHTYPIPTLGLNEKKKVISESLGKKKLYLLGRNGNWDYINMDGVINAADDLFSKLFTTK</sequence>
<organism evidence="2 3">
    <name type="scientific">Candidatus Woesebacteria bacterium RIFCSPLOWO2_01_FULL_39_10b</name>
    <dbReference type="NCBI Taxonomy" id="1802517"/>
    <lineage>
        <taxon>Bacteria</taxon>
        <taxon>Candidatus Woeseibacteriota</taxon>
    </lineage>
</organism>
<dbReference type="InterPro" id="IPR036188">
    <property type="entry name" value="FAD/NAD-bd_sf"/>
</dbReference>
<dbReference type="GO" id="GO:0016491">
    <property type="term" value="F:oxidoreductase activity"/>
    <property type="evidence" value="ECO:0007669"/>
    <property type="project" value="InterPro"/>
</dbReference>
<dbReference type="Pfam" id="PF01593">
    <property type="entry name" value="Amino_oxidase"/>
    <property type="match status" value="1"/>
</dbReference>
<name>A0A1F8B629_9BACT</name>
<dbReference type="PANTHER" id="PTHR21197:SF0">
    <property type="entry name" value="UDP-GALACTOPYRANOSE MUTASE"/>
    <property type="match status" value="1"/>
</dbReference>
<comment type="caution">
    <text evidence="2">The sequence shown here is derived from an EMBL/GenBank/DDBJ whole genome shotgun (WGS) entry which is preliminary data.</text>
</comment>
<dbReference type="PANTHER" id="PTHR21197">
    <property type="entry name" value="UDP-GALACTOPYRANOSE MUTASE"/>
    <property type="match status" value="1"/>
</dbReference>
<proteinExistence type="predicted"/>
<dbReference type="Gene3D" id="3.50.50.60">
    <property type="entry name" value="FAD/NAD(P)-binding domain"/>
    <property type="match status" value="1"/>
</dbReference>
<evidence type="ECO:0000313" key="2">
    <source>
        <dbReference type="EMBL" id="OGM59504.1"/>
    </source>
</evidence>
<reference evidence="2 3" key="1">
    <citation type="journal article" date="2016" name="Nat. Commun.">
        <title>Thousands of microbial genomes shed light on interconnected biogeochemical processes in an aquifer system.</title>
        <authorList>
            <person name="Anantharaman K."/>
            <person name="Brown C.T."/>
            <person name="Hug L.A."/>
            <person name="Sharon I."/>
            <person name="Castelle C.J."/>
            <person name="Probst A.J."/>
            <person name="Thomas B.C."/>
            <person name="Singh A."/>
            <person name="Wilkins M.J."/>
            <person name="Karaoz U."/>
            <person name="Brodie E.L."/>
            <person name="Williams K.H."/>
            <person name="Hubbard S.S."/>
            <person name="Banfield J.F."/>
        </authorList>
    </citation>
    <scope>NUCLEOTIDE SEQUENCE [LARGE SCALE GENOMIC DNA]</scope>
</reference>
<dbReference type="GO" id="GO:0050660">
    <property type="term" value="F:flavin adenine dinucleotide binding"/>
    <property type="evidence" value="ECO:0007669"/>
    <property type="project" value="TreeGrafter"/>
</dbReference>
<dbReference type="AlphaFoldDB" id="A0A1F8B629"/>
<protein>
    <recommendedName>
        <fullName evidence="1">Amine oxidase domain-containing protein</fullName>
    </recommendedName>
</protein>
<accession>A0A1F8B629</accession>